<dbReference type="GO" id="GO:0046386">
    <property type="term" value="P:deoxyribose phosphate catabolic process"/>
    <property type="evidence" value="ECO:0007669"/>
    <property type="project" value="UniProtKB-UniPathway"/>
</dbReference>
<dbReference type="GO" id="GO:0005737">
    <property type="term" value="C:cytoplasm"/>
    <property type="evidence" value="ECO:0007669"/>
    <property type="project" value="InterPro"/>
</dbReference>
<evidence type="ECO:0000256" key="5">
    <source>
        <dbReference type="ARBA" id="ARBA00023270"/>
    </source>
</evidence>
<evidence type="ECO:0000256" key="6">
    <source>
        <dbReference type="ARBA" id="ARBA00031814"/>
    </source>
</evidence>
<keyword evidence="5" id="KW-0704">Schiff base</keyword>
<dbReference type="PANTHER" id="PTHR10889:SF3">
    <property type="entry name" value="DEOXYRIBOSE-PHOSPHATE ALDOLASE"/>
    <property type="match status" value="1"/>
</dbReference>
<evidence type="ECO:0000256" key="4">
    <source>
        <dbReference type="ARBA" id="ARBA00023239"/>
    </source>
</evidence>
<dbReference type="WBParaSite" id="SCUD_0000663701-mRNA-1">
    <property type="protein sequence ID" value="SCUD_0000663701-mRNA-1"/>
    <property type="gene ID" value="SCUD_0000663701"/>
</dbReference>
<dbReference type="InterPro" id="IPR013785">
    <property type="entry name" value="Aldolase_TIM"/>
</dbReference>
<comment type="similarity">
    <text evidence="2">Belongs to the DeoC/FbaB aldolase family. DeoC type 2 subfamily.</text>
</comment>
<dbReference type="SUPFAM" id="SSF51569">
    <property type="entry name" value="Aldolase"/>
    <property type="match status" value="1"/>
</dbReference>
<gene>
    <name evidence="9" type="ORF">SCUD_LOCUS6637</name>
</gene>
<keyword evidence="10" id="KW-1185">Reference proteome</keyword>
<dbReference type="PANTHER" id="PTHR10889">
    <property type="entry name" value="DEOXYRIBOSE-PHOSPHATE ALDOLASE"/>
    <property type="match status" value="1"/>
</dbReference>
<dbReference type="Pfam" id="PF01791">
    <property type="entry name" value="DeoC"/>
    <property type="match status" value="1"/>
</dbReference>
<dbReference type="Proteomes" id="UP000279833">
    <property type="component" value="Unassembled WGS sequence"/>
</dbReference>
<evidence type="ECO:0000256" key="8">
    <source>
        <dbReference type="ARBA" id="ARBA00048791"/>
    </source>
</evidence>
<reference evidence="9 10" key="2">
    <citation type="submission" date="2018-11" db="EMBL/GenBank/DDBJ databases">
        <authorList>
            <consortium name="Pathogen Informatics"/>
        </authorList>
    </citation>
    <scope>NUCLEOTIDE SEQUENCE [LARGE SCALE GENOMIC DNA]</scope>
    <source>
        <strain evidence="9">Dakar</strain>
        <strain evidence="10">Dakar, Senegal</strain>
    </source>
</reference>
<dbReference type="GO" id="GO:0004139">
    <property type="term" value="F:deoxyribose-phosphate aldolase activity"/>
    <property type="evidence" value="ECO:0007669"/>
    <property type="project" value="UniProtKB-EC"/>
</dbReference>
<dbReference type="STRING" id="6186.A0A183JV94"/>
<comment type="pathway">
    <text evidence="1">Carbohydrate degradation; 2-deoxy-D-ribose 1-phosphate degradation; D-glyceraldehyde 3-phosphate and acetaldehyde from 2-deoxy-alpha-D-ribose 1-phosphate: step 2/2.</text>
</comment>
<evidence type="ECO:0000256" key="3">
    <source>
        <dbReference type="ARBA" id="ARBA00012515"/>
    </source>
</evidence>
<evidence type="ECO:0000256" key="2">
    <source>
        <dbReference type="ARBA" id="ARBA00009473"/>
    </source>
</evidence>
<dbReference type="GO" id="GO:0016052">
    <property type="term" value="P:carbohydrate catabolic process"/>
    <property type="evidence" value="ECO:0007669"/>
    <property type="project" value="TreeGrafter"/>
</dbReference>
<evidence type="ECO:0000313" key="11">
    <source>
        <dbReference type="WBParaSite" id="SCUD_0000663701-mRNA-1"/>
    </source>
</evidence>
<dbReference type="GO" id="GO:0009264">
    <property type="term" value="P:deoxyribonucleotide catabolic process"/>
    <property type="evidence" value="ECO:0007669"/>
    <property type="project" value="InterPro"/>
</dbReference>
<evidence type="ECO:0000256" key="1">
    <source>
        <dbReference type="ARBA" id="ARBA00004816"/>
    </source>
</evidence>
<sequence length="105" mass="11626">MRKACGDQAHLKTILATGELSSYDNVYKASMVCMLAGADFIKTSTGKETVNATLPISLVMARAIQDFNEVYGIKVKLEIGIAKMFMDFASLNSVCSQWMIFFRLD</sequence>
<dbReference type="EMBL" id="UZAK01015758">
    <property type="protein sequence ID" value="VDP05947.1"/>
    <property type="molecule type" value="Genomic_DNA"/>
</dbReference>
<reference evidence="11" key="1">
    <citation type="submission" date="2016-06" db="UniProtKB">
        <authorList>
            <consortium name="WormBaseParasite"/>
        </authorList>
    </citation>
    <scope>IDENTIFICATION</scope>
</reference>
<evidence type="ECO:0000313" key="10">
    <source>
        <dbReference type="Proteomes" id="UP000279833"/>
    </source>
</evidence>
<comment type="catalytic activity">
    <reaction evidence="8">
        <text>2-deoxy-D-ribose 5-phosphate = D-glyceraldehyde 3-phosphate + acetaldehyde</text>
        <dbReference type="Rhea" id="RHEA:12821"/>
        <dbReference type="ChEBI" id="CHEBI:15343"/>
        <dbReference type="ChEBI" id="CHEBI:59776"/>
        <dbReference type="ChEBI" id="CHEBI:62877"/>
        <dbReference type="EC" id="4.1.2.4"/>
    </reaction>
</comment>
<name>A0A183JV94_9TREM</name>
<keyword evidence="4" id="KW-0456">Lyase</keyword>
<dbReference type="InterPro" id="IPR011343">
    <property type="entry name" value="DeoC"/>
</dbReference>
<dbReference type="AlphaFoldDB" id="A0A183JV94"/>
<organism evidence="11">
    <name type="scientific">Schistosoma curassoni</name>
    <dbReference type="NCBI Taxonomy" id="6186"/>
    <lineage>
        <taxon>Eukaryota</taxon>
        <taxon>Metazoa</taxon>
        <taxon>Spiralia</taxon>
        <taxon>Lophotrochozoa</taxon>
        <taxon>Platyhelminthes</taxon>
        <taxon>Trematoda</taxon>
        <taxon>Digenea</taxon>
        <taxon>Strigeidida</taxon>
        <taxon>Schistosomatoidea</taxon>
        <taxon>Schistosomatidae</taxon>
        <taxon>Schistosoma</taxon>
    </lineage>
</organism>
<dbReference type="InterPro" id="IPR002915">
    <property type="entry name" value="DeoC/FbaB/LacD_aldolase"/>
</dbReference>
<proteinExistence type="inferred from homology"/>
<dbReference type="Gene3D" id="3.20.20.70">
    <property type="entry name" value="Aldolase class I"/>
    <property type="match status" value="1"/>
</dbReference>
<evidence type="ECO:0000313" key="9">
    <source>
        <dbReference type="EMBL" id="VDP05947.1"/>
    </source>
</evidence>
<protein>
    <recommendedName>
        <fullName evidence="3">deoxyribose-phosphate aldolase</fullName>
        <ecNumber evidence="3">4.1.2.4</ecNumber>
    </recommendedName>
    <alternativeName>
        <fullName evidence="7">2-deoxy-D-ribose 5-phosphate aldolase</fullName>
    </alternativeName>
    <alternativeName>
        <fullName evidence="6">Phosphodeoxyriboaldolase</fullName>
    </alternativeName>
</protein>
<dbReference type="UniPathway" id="UPA00002">
    <property type="reaction ID" value="UER00468"/>
</dbReference>
<accession>A0A183JV94</accession>
<evidence type="ECO:0000256" key="7">
    <source>
        <dbReference type="ARBA" id="ARBA00032755"/>
    </source>
</evidence>
<dbReference type="EC" id="4.1.2.4" evidence="3"/>